<protein>
    <submittedName>
        <fullName evidence="1">Uncharacterized protein</fullName>
    </submittedName>
</protein>
<gene>
    <name evidence="1" type="ORF">QJS10_CPA16g00956</name>
</gene>
<keyword evidence="2" id="KW-1185">Reference proteome</keyword>
<organism evidence="1 2">
    <name type="scientific">Acorus calamus</name>
    <name type="common">Sweet flag</name>
    <dbReference type="NCBI Taxonomy" id="4465"/>
    <lineage>
        <taxon>Eukaryota</taxon>
        <taxon>Viridiplantae</taxon>
        <taxon>Streptophyta</taxon>
        <taxon>Embryophyta</taxon>
        <taxon>Tracheophyta</taxon>
        <taxon>Spermatophyta</taxon>
        <taxon>Magnoliopsida</taxon>
        <taxon>Liliopsida</taxon>
        <taxon>Acoraceae</taxon>
        <taxon>Acorus</taxon>
    </lineage>
</organism>
<comment type="caution">
    <text evidence="1">The sequence shown here is derived from an EMBL/GenBank/DDBJ whole genome shotgun (WGS) entry which is preliminary data.</text>
</comment>
<dbReference type="AlphaFoldDB" id="A0AAV9CZT4"/>
<reference evidence="1" key="2">
    <citation type="submission" date="2023-06" db="EMBL/GenBank/DDBJ databases">
        <authorList>
            <person name="Ma L."/>
            <person name="Liu K.-W."/>
            <person name="Li Z."/>
            <person name="Hsiao Y.-Y."/>
            <person name="Qi Y."/>
            <person name="Fu T."/>
            <person name="Tang G."/>
            <person name="Zhang D."/>
            <person name="Sun W.-H."/>
            <person name="Liu D.-K."/>
            <person name="Li Y."/>
            <person name="Chen G.-Z."/>
            <person name="Liu X.-D."/>
            <person name="Liao X.-Y."/>
            <person name="Jiang Y.-T."/>
            <person name="Yu X."/>
            <person name="Hao Y."/>
            <person name="Huang J."/>
            <person name="Zhao X.-W."/>
            <person name="Ke S."/>
            <person name="Chen Y.-Y."/>
            <person name="Wu W.-L."/>
            <person name="Hsu J.-L."/>
            <person name="Lin Y.-F."/>
            <person name="Huang M.-D."/>
            <person name="Li C.-Y."/>
            <person name="Huang L."/>
            <person name="Wang Z.-W."/>
            <person name="Zhao X."/>
            <person name="Zhong W.-Y."/>
            <person name="Peng D.-H."/>
            <person name="Ahmad S."/>
            <person name="Lan S."/>
            <person name="Zhang J.-S."/>
            <person name="Tsai W.-C."/>
            <person name="Van De Peer Y."/>
            <person name="Liu Z.-J."/>
        </authorList>
    </citation>
    <scope>NUCLEOTIDE SEQUENCE</scope>
    <source>
        <strain evidence="1">CP</strain>
        <tissue evidence="1">Leaves</tissue>
    </source>
</reference>
<sequence>MDTLLNGTSVKNIVFHEIILLFETYLHEVDSKIFRPPLRESRFESFHLQVQKWVGDSGSGPHVRGRHVELVEWDTQKGQARSLK</sequence>
<name>A0AAV9CZT4_ACOCL</name>
<evidence type="ECO:0000313" key="2">
    <source>
        <dbReference type="Proteomes" id="UP001180020"/>
    </source>
</evidence>
<accession>A0AAV9CZT4</accession>
<dbReference type="EMBL" id="JAUJYO010000016">
    <property type="protein sequence ID" value="KAK1294756.1"/>
    <property type="molecule type" value="Genomic_DNA"/>
</dbReference>
<dbReference type="Proteomes" id="UP001180020">
    <property type="component" value="Unassembled WGS sequence"/>
</dbReference>
<proteinExistence type="predicted"/>
<reference evidence="1" key="1">
    <citation type="journal article" date="2023" name="Nat. Commun.">
        <title>Diploid and tetraploid genomes of Acorus and the evolution of monocots.</title>
        <authorList>
            <person name="Ma L."/>
            <person name="Liu K.W."/>
            <person name="Li Z."/>
            <person name="Hsiao Y.Y."/>
            <person name="Qi Y."/>
            <person name="Fu T."/>
            <person name="Tang G.D."/>
            <person name="Zhang D."/>
            <person name="Sun W.H."/>
            <person name="Liu D.K."/>
            <person name="Li Y."/>
            <person name="Chen G.Z."/>
            <person name="Liu X.D."/>
            <person name="Liao X.Y."/>
            <person name="Jiang Y.T."/>
            <person name="Yu X."/>
            <person name="Hao Y."/>
            <person name="Huang J."/>
            <person name="Zhao X.W."/>
            <person name="Ke S."/>
            <person name="Chen Y.Y."/>
            <person name="Wu W.L."/>
            <person name="Hsu J.L."/>
            <person name="Lin Y.F."/>
            <person name="Huang M.D."/>
            <person name="Li C.Y."/>
            <person name="Huang L."/>
            <person name="Wang Z.W."/>
            <person name="Zhao X."/>
            <person name="Zhong W.Y."/>
            <person name="Peng D.H."/>
            <person name="Ahmad S."/>
            <person name="Lan S."/>
            <person name="Zhang J.S."/>
            <person name="Tsai W.C."/>
            <person name="Van de Peer Y."/>
            <person name="Liu Z.J."/>
        </authorList>
    </citation>
    <scope>NUCLEOTIDE SEQUENCE</scope>
    <source>
        <strain evidence="1">CP</strain>
    </source>
</reference>
<evidence type="ECO:0000313" key="1">
    <source>
        <dbReference type="EMBL" id="KAK1294756.1"/>
    </source>
</evidence>